<evidence type="ECO:0000313" key="1">
    <source>
        <dbReference type="EMBL" id="MCV9887406.1"/>
    </source>
</evidence>
<name>A0ABT3DLI4_9BACI</name>
<accession>A0ABT3DLI4</accession>
<protein>
    <submittedName>
        <fullName evidence="1">WYL domain-containing protein</fullName>
    </submittedName>
</protein>
<evidence type="ECO:0000313" key="2">
    <source>
        <dbReference type="Proteomes" id="UP001526147"/>
    </source>
</evidence>
<dbReference type="Proteomes" id="UP001526147">
    <property type="component" value="Unassembled WGS sequence"/>
</dbReference>
<keyword evidence="2" id="KW-1185">Reference proteome</keyword>
<sequence length="71" mass="8221">MNYFFTQSLEQNHPITIIYIAKDLSITQRKIIVKKVTPNRLIAYCLLRRQIRTFSIDHILSAGIQTSSKAV</sequence>
<proteinExistence type="predicted"/>
<dbReference type="EMBL" id="JAOYEY010000047">
    <property type="protein sequence ID" value="MCV9887406.1"/>
    <property type="molecule type" value="Genomic_DNA"/>
</dbReference>
<dbReference type="RefSeq" id="WP_264143769.1">
    <property type="nucleotide sequence ID" value="NZ_JAOYEY010000047.1"/>
</dbReference>
<gene>
    <name evidence="1" type="ORF">OIH86_17350</name>
</gene>
<organism evidence="1 2">
    <name type="scientific">Metabacillus halosaccharovorans</name>
    <dbReference type="NCBI Taxonomy" id="930124"/>
    <lineage>
        <taxon>Bacteria</taxon>
        <taxon>Bacillati</taxon>
        <taxon>Bacillota</taxon>
        <taxon>Bacilli</taxon>
        <taxon>Bacillales</taxon>
        <taxon>Bacillaceae</taxon>
        <taxon>Metabacillus</taxon>
    </lineage>
</organism>
<reference evidence="1 2" key="1">
    <citation type="submission" date="2022-10" db="EMBL/GenBank/DDBJ databases">
        <title>Draft genome assembly of moderately radiation resistant bacterium Metabacillus halosaccharovorans.</title>
        <authorList>
            <person name="Pal S."/>
            <person name="Gopinathan A."/>
        </authorList>
    </citation>
    <scope>NUCLEOTIDE SEQUENCE [LARGE SCALE GENOMIC DNA]</scope>
    <source>
        <strain evidence="1 2">VITHBRA001</strain>
    </source>
</reference>
<comment type="caution">
    <text evidence="1">The sequence shown here is derived from an EMBL/GenBank/DDBJ whole genome shotgun (WGS) entry which is preliminary data.</text>
</comment>